<dbReference type="SUPFAM" id="SSF56112">
    <property type="entry name" value="Protein kinase-like (PK-like)"/>
    <property type="match status" value="1"/>
</dbReference>
<dbReference type="Pfam" id="PF01636">
    <property type="entry name" value="APH"/>
    <property type="match status" value="1"/>
</dbReference>
<dbReference type="STRING" id="246409.I1CK51"/>
<evidence type="ECO:0000313" key="3">
    <source>
        <dbReference type="Proteomes" id="UP000009138"/>
    </source>
</evidence>
<dbReference type="OrthoDB" id="191037at2759"/>
<evidence type="ECO:0000313" key="2">
    <source>
        <dbReference type="EMBL" id="EIE88831.1"/>
    </source>
</evidence>
<dbReference type="PANTHER" id="PTHR47829">
    <property type="entry name" value="HYDROLASE, PUTATIVE (AFU_ORTHOLOGUE AFUA_1G12880)-RELATED"/>
    <property type="match status" value="1"/>
</dbReference>
<dbReference type="VEuPathDB" id="FungiDB:RO3G_13542"/>
<proteinExistence type="predicted"/>
<dbReference type="eggNOG" id="ENOG502QQPX">
    <property type="taxonomic scope" value="Eukaryota"/>
</dbReference>
<dbReference type="OMA" id="RAFYVME"/>
<dbReference type="EMBL" id="CH476743">
    <property type="protein sequence ID" value="EIE88831.1"/>
    <property type="molecule type" value="Genomic_DNA"/>
</dbReference>
<dbReference type="Proteomes" id="UP000009138">
    <property type="component" value="Unassembled WGS sequence"/>
</dbReference>
<dbReference type="InParanoid" id="I1CK51"/>
<dbReference type="Gene3D" id="3.30.200.20">
    <property type="entry name" value="Phosphorylase Kinase, domain 1"/>
    <property type="match status" value="1"/>
</dbReference>
<dbReference type="CDD" id="cd05154">
    <property type="entry name" value="ACAD10_11_N-like"/>
    <property type="match status" value="1"/>
</dbReference>
<dbReference type="InterPro" id="IPR041726">
    <property type="entry name" value="ACAD10_11_N"/>
</dbReference>
<name>I1CK51_RHIO9</name>
<dbReference type="GeneID" id="93620507"/>
<dbReference type="AlphaFoldDB" id="I1CK51"/>
<dbReference type="InterPro" id="IPR052898">
    <property type="entry name" value="ACAD10-like"/>
</dbReference>
<sequence length="363" mass="41212">MTGQSTSDIRKGHELDQKKLEAYLLNQVPEFKAPLMISQFKFGQSNPTYLLRDGNEQQYVLRKKPPGSLVSSTAHAVEREYRIIHALGTQTDVPVPKVYVLCEDTSVIGTPFYVMEFLKGRIFEDCRMLSLPFEERRQLWHSAVETLARLHQVDFHAIGLSNYGRNSGFYERQMKSLARVSQAQAKAKDEETGEWVGEIPRLNDMFAWFKKNQAKDEATIVHGDFKVFHPTEPKVIGILDWELSTIGHPFSDLSNLFQPFYVPADSPTGLLGFNNSAEPLPVPSVEELIQVYCSFTSRSYPLHGWYFAIVFSFFRLSVIVQGIAARVARKQASSAEAKVYASRFKPICELVLHLIDQSDPSKL</sequence>
<dbReference type="PANTHER" id="PTHR47829:SF1">
    <property type="entry name" value="HAD FAMILY PHOSPHATASE"/>
    <property type="match status" value="1"/>
</dbReference>
<evidence type="ECO:0000259" key="1">
    <source>
        <dbReference type="Pfam" id="PF01636"/>
    </source>
</evidence>
<dbReference type="Gene3D" id="3.90.1200.10">
    <property type="match status" value="1"/>
</dbReference>
<reference evidence="2 3" key="1">
    <citation type="journal article" date="2009" name="PLoS Genet.">
        <title>Genomic analysis of the basal lineage fungus Rhizopus oryzae reveals a whole-genome duplication.</title>
        <authorList>
            <person name="Ma L.-J."/>
            <person name="Ibrahim A.S."/>
            <person name="Skory C."/>
            <person name="Grabherr M.G."/>
            <person name="Burger G."/>
            <person name="Butler M."/>
            <person name="Elias M."/>
            <person name="Idnurm A."/>
            <person name="Lang B.F."/>
            <person name="Sone T."/>
            <person name="Abe A."/>
            <person name="Calvo S.E."/>
            <person name="Corrochano L.M."/>
            <person name="Engels R."/>
            <person name="Fu J."/>
            <person name="Hansberg W."/>
            <person name="Kim J.-M."/>
            <person name="Kodira C.D."/>
            <person name="Koehrsen M.J."/>
            <person name="Liu B."/>
            <person name="Miranda-Saavedra D."/>
            <person name="O'Leary S."/>
            <person name="Ortiz-Castellanos L."/>
            <person name="Poulter R."/>
            <person name="Rodriguez-Romero J."/>
            <person name="Ruiz-Herrera J."/>
            <person name="Shen Y.-Q."/>
            <person name="Zeng Q."/>
            <person name="Galagan J."/>
            <person name="Birren B.W."/>
            <person name="Cuomo C.A."/>
            <person name="Wickes B.L."/>
        </authorList>
    </citation>
    <scope>NUCLEOTIDE SEQUENCE [LARGE SCALE GENOMIC DNA]</scope>
    <source>
        <strain evidence="3">RA 99-880 / ATCC MYA-4621 / FGSC 9543 / NRRL 43880</strain>
    </source>
</reference>
<dbReference type="InterPro" id="IPR002575">
    <property type="entry name" value="Aminoglycoside_PTrfase"/>
</dbReference>
<dbReference type="InterPro" id="IPR011009">
    <property type="entry name" value="Kinase-like_dom_sf"/>
</dbReference>
<protein>
    <recommendedName>
        <fullName evidence="1">Aminoglycoside phosphotransferase domain-containing protein</fullName>
    </recommendedName>
</protein>
<gene>
    <name evidence="2" type="ORF">RO3G_13542</name>
</gene>
<dbReference type="RefSeq" id="XP_067524227.1">
    <property type="nucleotide sequence ID" value="XM_067668126.1"/>
</dbReference>
<organism evidence="2 3">
    <name type="scientific">Rhizopus delemar (strain RA 99-880 / ATCC MYA-4621 / FGSC 9543 / NRRL 43880)</name>
    <name type="common">Mucormycosis agent</name>
    <name type="synonym">Rhizopus arrhizus var. delemar</name>
    <dbReference type="NCBI Taxonomy" id="246409"/>
    <lineage>
        <taxon>Eukaryota</taxon>
        <taxon>Fungi</taxon>
        <taxon>Fungi incertae sedis</taxon>
        <taxon>Mucoromycota</taxon>
        <taxon>Mucoromycotina</taxon>
        <taxon>Mucoromycetes</taxon>
        <taxon>Mucorales</taxon>
        <taxon>Mucorineae</taxon>
        <taxon>Rhizopodaceae</taxon>
        <taxon>Rhizopus</taxon>
    </lineage>
</organism>
<keyword evidence="3" id="KW-1185">Reference proteome</keyword>
<feature type="domain" description="Aminoglycoside phosphotransferase" evidence="1">
    <location>
        <begin position="38"/>
        <end position="263"/>
    </location>
</feature>
<accession>I1CK51</accession>